<organism evidence="1 3">
    <name type="scientific">Paraburkholderia haematera</name>
    <dbReference type="NCBI Taxonomy" id="2793077"/>
    <lineage>
        <taxon>Bacteria</taxon>
        <taxon>Pseudomonadati</taxon>
        <taxon>Pseudomonadota</taxon>
        <taxon>Betaproteobacteria</taxon>
        <taxon>Burkholderiales</taxon>
        <taxon>Burkholderiaceae</taxon>
        <taxon>Paraburkholderia</taxon>
    </lineage>
</organism>
<gene>
    <name evidence="1" type="ORF">R69888_03056</name>
    <name evidence="2" type="ORF">R69888_03061</name>
</gene>
<dbReference type="EMBL" id="CAJNBK010000007">
    <property type="protein sequence ID" value="CAE6753219.1"/>
    <property type="molecule type" value="Genomic_DNA"/>
</dbReference>
<protein>
    <recommendedName>
        <fullName evidence="4">Secreted protein</fullName>
    </recommendedName>
</protein>
<keyword evidence="3" id="KW-1185">Reference proteome</keyword>
<evidence type="ECO:0008006" key="4">
    <source>
        <dbReference type="Google" id="ProtNLM"/>
    </source>
</evidence>
<proteinExistence type="predicted"/>
<evidence type="ECO:0000313" key="2">
    <source>
        <dbReference type="EMBL" id="CAE6753219.1"/>
    </source>
</evidence>
<dbReference type="Proteomes" id="UP000672526">
    <property type="component" value="Unassembled WGS sequence"/>
</dbReference>
<evidence type="ECO:0000313" key="1">
    <source>
        <dbReference type="EMBL" id="CAE6753095.1"/>
    </source>
</evidence>
<accession>A0ABN7LMG1</accession>
<sequence length="105" mass="12172">MRPLLSLQLQIALATLNLIYAVTCINIYVNGRTDVANCLEKRWRERNGVNSCVGQPEEAHAELDRVHPGKPDQPPHFSLVASQETERRINLRFKEMLVNWRHRDL</sequence>
<comment type="caution">
    <text evidence="1">The sequence shown here is derived from an EMBL/GenBank/DDBJ whole genome shotgun (WGS) entry which is preliminary data.</text>
</comment>
<evidence type="ECO:0000313" key="3">
    <source>
        <dbReference type="Proteomes" id="UP000672526"/>
    </source>
</evidence>
<name>A0ABN7LMG1_9BURK</name>
<dbReference type="EMBL" id="CAJNBK010000007">
    <property type="protein sequence ID" value="CAE6753095.1"/>
    <property type="molecule type" value="Genomic_DNA"/>
</dbReference>
<reference evidence="1 3" key="1">
    <citation type="submission" date="2021-02" db="EMBL/GenBank/DDBJ databases">
        <authorList>
            <person name="Vanwijnsberghe S."/>
        </authorList>
    </citation>
    <scope>NUCLEOTIDE SEQUENCE [LARGE SCALE GENOMIC DNA]</scope>
    <source>
        <strain evidence="1 3">LMG 31837</strain>
    </source>
</reference>